<feature type="signal peptide" evidence="2">
    <location>
        <begin position="1"/>
        <end position="18"/>
    </location>
</feature>
<dbReference type="Proteomes" id="UP001648503">
    <property type="component" value="Unassembled WGS sequence"/>
</dbReference>
<protein>
    <submittedName>
        <fullName evidence="3">Uncharacterized protein</fullName>
    </submittedName>
</protein>
<feature type="region of interest" description="Disordered" evidence="1">
    <location>
        <begin position="53"/>
        <end position="77"/>
    </location>
</feature>
<gene>
    <name evidence="3" type="ORF">BASA50_009271</name>
</gene>
<dbReference type="EMBL" id="JAFCIX010000432">
    <property type="protein sequence ID" value="KAH6590552.1"/>
    <property type="molecule type" value="Genomic_DNA"/>
</dbReference>
<evidence type="ECO:0000313" key="4">
    <source>
        <dbReference type="Proteomes" id="UP001648503"/>
    </source>
</evidence>
<reference evidence="3 4" key="1">
    <citation type="submission" date="2021-02" db="EMBL/GenBank/DDBJ databases">
        <title>Variation within the Batrachochytrium salamandrivorans European outbreak.</title>
        <authorList>
            <person name="Kelly M."/>
            <person name="Pasmans F."/>
            <person name="Shea T.P."/>
            <person name="Munoz J.F."/>
            <person name="Carranza S."/>
            <person name="Cuomo C.A."/>
            <person name="Martel A."/>
        </authorList>
    </citation>
    <scope>NUCLEOTIDE SEQUENCE [LARGE SCALE GENOMIC DNA]</scope>
    <source>
        <strain evidence="3 4">AMFP18/2</strain>
    </source>
</reference>
<sequence>MRVKVLVAAAMAITSVNAGLSDIICDASNRILGCFGLGNSMSRAESRERLLLDDLSRDPESAKKKLDYGPDGDGKDPLCDPIISKLSDLYDEAVELSSNIPRQRRVSYDPRGYWAKDADRDE</sequence>
<keyword evidence="2" id="KW-0732">Signal</keyword>
<accession>A0ABQ8F279</accession>
<evidence type="ECO:0000256" key="2">
    <source>
        <dbReference type="SAM" id="SignalP"/>
    </source>
</evidence>
<keyword evidence="4" id="KW-1185">Reference proteome</keyword>
<feature type="chain" id="PRO_5045475008" evidence="2">
    <location>
        <begin position="19"/>
        <end position="122"/>
    </location>
</feature>
<comment type="caution">
    <text evidence="3">The sequence shown here is derived from an EMBL/GenBank/DDBJ whole genome shotgun (WGS) entry which is preliminary data.</text>
</comment>
<evidence type="ECO:0000256" key="1">
    <source>
        <dbReference type="SAM" id="MobiDB-lite"/>
    </source>
</evidence>
<proteinExistence type="predicted"/>
<name>A0ABQ8F279_9FUNG</name>
<evidence type="ECO:0000313" key="3">
    <source>
        <dbReference type="EMBL" id="KAH6590552.1"/>
    </source>
</evidence>
<organism evidence="3 4">
    <name type="scientific">Batrachochytrium salamandrivorans</name>
    <dbReference type="NCBI Taxonomy" id="1357716"/>
    <lineage>
        <taxon>Eukaryota</taxon>
        <taxon>Fungi</taxon>
        <taxon>Fungi incertae sedis</taxon>
        <taxon>Chytridiomycota</taxon>
        <taxon>Chytridiomycota incertae sedis</taxon>
        <taxon>Chytridiomycetes</taxon>
        <taxon>Rhizophydiales</taxon>
        <taxon>Rhizophydiales incertae sedis</taxon>
        <taxon>Batrachochytrium</taxon>
    </lineage>
</organism>